<organism evidence="1 2">
    <name type="scientific">Panagrolaimus sp. PS1159</name>
    <dbReference type="NCBI Taxonomy" id="55785"/>
    <lineage>
        <taxon>Eukaryota</taxon>
        <taxon>Metazoa</taxon>
        <taxon>Ecdysozoa</taxon>
        <taxon>Nematoda</taxon>
        <taxon>Chromadorea</taxon>
        <taxon>Rhabditida</taxon>
        <taxon>Tylenchina</taxon>
        <taxon>Panagrolaimomorpha</taxon>
        <taxon>Panagrolaimoidea</taxon>
        <taxon>Panagrolaimidae</taxon>
        <taxon>Panagrolaimus</taxon>
    </lineage>
</organism>
<protein>
    <submittedName>
        <fullName evidence="2">Uncharacterized protein</fullName>
    </submittedName>
</protein>
<reference evidence="2" key="1">
    <citation type="submission" date="2022-11" db="UniProtKB">
        <authorList>
            <consortium name="WormBaseParasite"/>
        </authorList>
    </citation>
    <scope>IDENTIFICATION</scope>
</reference>
<evidence type="ECO:0000313" key="2">
    <source>
        <dbReference type="WBParaSite" id="PS1159_v2.g8092.t1"/>
    </source>
</evidence>
<dbReference type="Proteomes" id="UP000887580">
    <property type="component" value="Unplaced"/>
</dbReference>
<name>A0AC35GSE8_9BILA</name>
<proteinExistence type="predicted"/>
<sequence>MSSKTAIFVILLIALCLQLVESQYGYGGYPGMGYGGMGGYGMGGYGGGYGMRRRMMMGGYPGMGMGMMSMFGKK</sequence>
<evidence type="ECO:0000313" key="1">
    <source>
        <dbReference type="Proteomes" id="UP000887580"/>
    </source>
</evidence>
<dbReference type="WBParaSite" id="PS1159_v2.g8092.t1">
    <property type="protein sequence ID" value="PS1159_v2.g8092.t1"/>
    <property type="gene ID" value="PS1159_v2.g8092"/>
</dbReference>
<accession>A0AC35GSE8</accession>